<sequence length="416" mass="45685">MPEPGAPAPDPLTAARQFQVLARQAEAAQLLAMLEHQDALEAQERIAELPLHARREARKVPVHQLALDLRMSERTVAVLLSSARFARRELPQMWRAFGEGAVDQQRLRLVADAAVGLESADHVEALDAAAAKKAPESTAVQLRRWLNRYVARLGPEEFARSCEHAQQHRHVHLQHLENGVSLLQALLPTVQAAAIEKRLRAAARGLDWPQPREPEAAETPAHSPGLTSAGSDPTGPDVTDPDLQPHDPRTLGQREADLLAAWLLDGRVGGAPVEASLAIMVPEATLTGESDDPAVSADGTWAAPAQAVRELASTPGSQHRWYEAVTRRASIAEDEILQIRYQGRFAPRRLRDAVAFRDRTCRAEGCSVPAEHCDLDHRIPWPEGPTSGTNLQALCRRHHRMKSHGYLRPPDPVADR</sequence>
<name>A0A917AND3_9MICC</name>
<dbReference type="CDD" id="cd00085">
    <property type="entry name" value="HNHc"/>
    <property type="match status" value="1"/>
</dbReference>
<dbReference type="AlphaFoldDB" id="A0A917AND3"/>
<reference evidence="3" key="2">
    <citation type="submission" date="2020-09" db="EMBL/GenBank/DDBJ databases">
        <authorList>
            <person name="Sun Q."/>
            <person name="Zhou Y."/>
        </authorList>
    </citation>
    <scope>NUCLEOTIDE SEQUENCE</scope>
    <source>
        <strain evidence="3">CGMCC 1.15388</strain>
    </source>
</reference>
<evidence type="ECO:0000313" key="3">
    <source>
        <dbReference type="EMBL" id="GGE62092.1"/>
    </source>
</evidence>
<feature type="region of interest" description="Disordered" evidence="1">
    <location>
        <begin position="206"/>
        <end position="250"/>
    </location>
</feature>
<protein>
    <recommendedName>
        <fullName evidence="2">HNH nuclease domain-containing protein</fullName>
    </recommendedName>
</protein>
<keyword evidence="4" id="KW-1185">Reference proteome</keyword>
<evidence type="ECO:0000256" key="1">
    <source>
        <dbReference type="SAM" id="MobiDB-lite"/>
    </source>
</evidence>
<dbReference type="Gene3D" id="1.10.30.50">
    <property type="match status" value="1"/>
</dbReference>
<gene>
    <name evidence="3" type="ORF">GCM10011401_06370</name>
</gene>
<dbReference type="EMBL" id="BMIS01000002">
    <property type="protein sequence ID" value="GGE62092.1"/>
    <property type="molecule type" value="Genomic_DNA"/>
</dbReference>
<comment type="caution">
    <text evidence="3">The sequence shown here is derived from an EMBL/GenBank/DDBJ whole genome shotgun (WGS) entry which is preliminary data.</text>
</comment>
<evidence type="ECO:0000313" key="4">
    <source>
        <dbReference type="Proteomes" id="UP000633136"/>
    </source>
</evidence>
<dbReference type="Proteomes" id="UP000633136">
    <property type="component" value="Unassembled WGS sequence"/>
</dbReference>
<organism evidence="3 4">
    <name type="scientific">Nesterenkonia cremea</name>
    <dbReference type="NCBI Taxonomy" id="1882340"/>
    <lineage>
        <taxon>Bacteria</taxon>
        <taxon>Bacillati</taxon>
        <taxon>Actinomycetota</taxon>
        <taxon>Actinomycetes</taxon>
        <taxon>Micrococcales</taxon>
        <taxon>Micrococcaceae</taxon>
        <taxon>Nesterenkonia</taxon>
    </lineage>
</organism>
<accession>A0A917AND3</accession>
<dbReference type="InterPro" id="IPR003870">
    <property type="entry name" value="DUF222"/>
</dbReference>
<dbReference type="InterPro" id="IPR003615">
    <property type="entry name" value="HNH_nuc"/>
</dbReference>
<proteinExistence type="predicted"/>
<reference evidence="3" key="1">
    <citation type="journal article" date="2014" name="Int. J. Syst. Evol. Microbiol.">
        <title>Complete genome sequence of Corynebacterium casei LMG S-19264T (=DSM 44701T), isolated from a smear-ripened cheese.</title>
        <authorList>
            <consortium name="US DOE Joint Genome Institute (JGI-PGF)"/>
            <person name="Walter F."/>
            <person name="Albersmeier A."/>
            <person name="Kalinowski J."/>
            <person name="Ruckert C."/>
        </authorList>
    </citation>
    <scope>NUCLEOTIDE SEQUENCE</scope>
    <source>
        <strain evidence="3">CGMCC 1.15388</strain>
    </source>
</reference>
<feature type="domain" description="HNH nuclease" evidence="2">
    <location>
        <begin position="349"/>
        <end position="400"/>
    </location>
</feature>
<dbReference type="RefSeq" id="WP_229658747.1">
    <property type="nucleotide sequence ID" value="NZ_BMIS01000002.1"/>
</dbReference>
<dbReference type="SMART" id="SM00507">
    <property type="entry name" value="HNHc"/>
    <property type="match status" value="1"/>
</dbReference>
<dbReference type="Pfam" id="PF02720">
    <property type="entry name" value="DUF222"/>
    <property type="match status" value="1"/>
</dbReference>
<evidence type="ECO:0000259" key="2">
    <source>
        <dbReference type="SMART" id="SM00507"/>
    </source>
</evidence>